<feature type="region of interest" description="Disordered" evidence="2">
    <location>
        <begin position="326"/>
        <end position="458"/>
    </location>
</feature>
<organism evidence="3 4">
    <name type="scientific">Vitrella brassicaformis (strain CCMP3155)</name>
    <dbReference type="NCBI Taxonomy" id="1169540"/>
    <lineage>
        <taxon>Eukaryota</taxon>
        <taxon>Sar</taxon>
        <taxon>Alveolata</taxon>
        <taxon>Colpodellida</taxon>
        <taxon>Vitrellaceae</taxon>
        <taxon>Vitrella</taxon>
    </lineage>
</organism>
<sequence>MNNPTTPRKTPRAKPARHTKGGALSSSPNPKRQQQQQPPAAKPDLPNPFASTPAPPAGESPSSYDDPFPLLPSPSGGSGPLPVPPSLFASAATPRSGRGVEDLELTVLSFAQWLSDMQSRSNASVQTMAAEMSAISHGLQANSQELTELKRQTAVVQQSLQSQITALRDSLCEGYSEIDRLEKGKSVFMKEIKMEYQSLHDQMQFKTVEVDTLRTSYQTTLTSFDEQIDGLKQGVHDYRRASQELRKVSQLNQQAQAQTLAALQATVTREAEVFTGFIADHEETYTDLSESMDSAKAKLTAFREEFEQWKDGMQASQRALQQEIWSREKDKGRDPLGEDQEQCKLSPRPSKPEGASLREIDTSPPRRGDHPDMPQARRVVMPASGGGGGGGMRLSLPAAAPKATASGARQVAALLSPRLDEREGPTVPRPHGPYVRPPPPPHPQGGPHPFSPFPPYPY</sequence>
<name>A0A0G4FHQ8_VITBC</name>
<dbReference type="Proteomes" id="UP000041254">
    <property type="component" value="Unassembled WGS sequence"/>
</dbReference>
<feature type="compositionally biased region" description="Basic and acidic residues" evidence="2">
    <location>
        <begin position="356"/>
        <end position="372"/>
    </location>
</feature>
<feature type="compositionally biased region" description="Pro residues" evidence="2">
    <location>
        <begin position="427"/>
        <end position="458"/>
    </location>
</feature>
<feature type="compositionally biased region" description="Basic and acidic residues" evidence="2">
    <location>
        <begin position="326"/>
        <end position="336"/>
    </location>
</feature>
<dbReference type="EMBL" id="CDMY01000442">
    <property type="protein sequence ID" value="CEM13051.1"/>
    <property type="molecule type" value="Genomic_DNA"/>
</dbReference>
<feature type="compositionally biased region" description="Basic residues" evidence="2">
    <location>
        <begin position="9"/>
        <end position="20"/>
    </location>
</feature>
<feature type="compositionally biased region" description="Low complexity" evidence="2">
    <location>
        <begin position="28"/>
        <end position="43"/>
    </location>
</feature>
<protein>
    <submittedName>
        <fullName evidence="3">Uncharacterized protein</fullName>
    </submittedName>
</protein>
<dbReference type="PhylomeDB" id="A0A0G4FHQ8"/>
<proteinExistence type="predicted"/>
<gene>
    <name evidence="3" type="ORF">Vbra_9203</name>
</gene>
<dbReference type="VEuPathDB" id="CryptoDB:Vbra_9203"/>
<feature type="compositionally biased region" description="Low complexity" evidence="2">
    <location>
        <begin position="398"/>
        <end position="408"/>
    </location>
</feature>
<evidence type="ECO:0000256" key="1">
    <source>
        <dbReference type="SAM" id="Coils"/>
    </source>
</evidence>
<accession>A0A0G4FHQ8</accession>
<keyword evidence="4" id="KW-1185">Reference proteome</keyword>
<evidence type="ECO:0000313" key="4">
    <source>
        <dbReference type="Proteomes" id="UP000041254"/>
    </source>
</evidence>
<feature type="region of interest" description="Disordered" evidence="2">
    <location>
        <begin position="1"/>
        <end position="93"/>
    </location>
</feature>
<evidence type="ECO:0000313" key="3">
    <source>
        <dbReference type="EMBL" id="CEM13051.1"/>
    </source>
</evidence>
<dbReference type="InParanoid" id="A0A0G4FHQ8"/>
<dbReference type="AlphaFoldDB" id="A0A0G4FHQ8"/>
<keyword evidence="1" id="KW-0175">Coiled coil</keyword>
<reference evidence="3 4" key="1">
    <citation type="submission" date="2014-11" db="EMBL/GenBank/DDBJ databases">
        <authorList>
            <person name="Zhu J."/>
            <person name="Qi W."/>
            <person name="Song R."/>
        </authorList>
    </citation>
    <scope>NUCLEOTIDE SEQUENCE [LARGE SCALE GENOMIC DNA]</scope>
</reference>
<feature type="coiled-coil region" evidence="1">
    <location>
        <begin position="238"/>
        <end position="305"/>
    </location>
</feature>
<evidence type="ECO:0000256" key="2">
    <source>
        <dbReference type="SAM" id="MobiDB-lite"/>
    </source>
</evidence>